<accession>A0A812ZMN4</accession>
<dbReference type="Proteomes" id="UP000601435">
    <property type="component" value="Unassembled WGS sequence"/>
</dbReference>
<dbReference type="AlphaFoldDB" id="A0A812ZMN4"/>
<protein>
    <submittedName>
        <fullName evidence="1">MetC protein</fullName>
    </submittedName>
</protein>
<sequence length="117" mass="13259">MQRFRLQRLAAAVRHQATKSGTWLEGELNLDTNMVHAAVTPEPKSGAILTPLFLSTTFIQDHRLERLQLLPHQQPHRDGTGREAGQSGERVRFLGIRHRHGRHHQCHLCDHAVPCLG</sequence>
<dbReference type="EMBL" id="CAJNJA010048465">
    <property type="protein sequence ID" value="CAE7831467.1"/>
    <property type="molecule type" value="Genomic_DNA"/>
</dbReference>
<dbReference type="OrthoDB" id="3512640at2759"/>
<evidence type="ECO:0000313" key="1">
    <source>
        <dbReference type="EMBL" id="CAE7831467.1"/>
    </source>
</evidence>
<name>A0A812ZMN4_9DINO</name>
<evidence type="ECO:0000313" key="2">
    <source>
        <dbReference type="Proteomes" id="UP000601435"/>
    </source>
</evidence>
<organism evidence="1 2">
    <name type="scientific">Symbiodinium necroappetens</name>
    <dbReference type="NCBI Taxonomy" id="1628268"/>
    <lineage>
        <taxon>Eukaryota</taxon>
        <taxon>Sar</taxon>
        <taxon>Alveolata</taxon>
        <taxon>Dinophyceae</taxon>
        <taxon>Suessiales</taxon>
        <taxon>Symbiodiniaceae</taxon>
        <taxon>Symbiodinium</taxon>
    </lineage>
</organism>
<reference evidence="1" key="1">
    <citation type="submission" date="2021-02" db="EMBL/GenBank/DDBJ databases">
        <authorList>
            <person name="Dougan E. K."/>
            <person name="Rhodes N."/>
            <person name="Thang M."/>
            <person name="Chan C."/>
        </authorList>
    </citation>
    <scope>NUCLEOTIDE SEQUENCE</scope>
</reference>
<comment type="caution">
    <text evidence="1">The sequence shown here is derived from an EMBL/GenBank/DDBJ whole genome shotgun (WGS) entry which is preliminary data.</text>
</comment>
<proteinExistence type="predicted"/>
<gene>
    <name evidence="1" type="primary">metC</name>
    <name evidence="1" type="ORF">SNEC2469_LOCUS24865</name>
</gene>
<keyword evidence="2" id="KW-1185">Reference proteome</keyword>